<dbReference type="SUPFAM" id="SSF56524">
    <property type="entry name" value="Oxidoreductase molybdopterin-binding domain"/>
    <property type="match status" value="1"/>
</dbReference>
<sequence length="205" mass="21292">MNHRVKSGLISSGAASRSRMVLLGSFLVVATALLAGSCSSGNEDSSSSTTSAGDKVTTTTKNPYGADIEVDPPAPGESVLTVTGPAGEKTYSLEQIEALGPQTVTINEPFVNKKQTFTAVPLEALLTPSGLTGSQMIDTTAINEYEYSNTAQSFVDGGALLAYELNGKPIPYDQGGPVRIIFADDAPGASNLDAWNWSLNSISAQ</sequence>
<feature type="domain" description="Oxidoreductase molybdopterin-binding" evidence="2">
    <location>
        <begin position="114"/>
        <end position="182"/>
    </location>
</feature>
<dbReference type="InterPro" id="IPR036374">
    <property type="entry name" value="OxRdtase_Mopterin-bd_sf"/>
</dbReference>
<protein>
    <submittedName>
        <fullName evidence="3">Unannotated protein</fullName>
    </submittedName>
</protein>
<dbReference type="InterPro" id="IPR000572">
    <property type="entry name" value="OxRdtase_Mopterin-bd_dom"/>
</dbReference>
<dbReference type="AlphaFoldDB" id="A0A6J6BTJ8"/>
<organism evidence="3">
    <name type="scientific">freshwater metagenome</name>
    <dbReference type="NCBI Taxonomy" id="449393"/>
    <lineage>
        <taxon>unclassified sequences</taxon>
        <taxon>metagenomes</taxon>
        <taxon>ecological metagenomes</taxon>
    </lineage>
</organism>
<dbReference type="EMBL" id="CAEZSF010000099">
    <property type="protein sequence ID" value="CAB4542034.1"/>
    <property type="molecule type" value="Genomic_DNA"/>
</dbReference>
<evidence type="ECO:0000256" key="1">
    <source>
        <dbReference type="SAM" id="MobiDB-lite"/>
    </source>
</evidence>
<accession>A0A6J6BTJ8</accession>
<reference evidence="3" key="1">
    <citation type="submission" date="2020-05" db="EMBL/GenBank/DDBJ databases">
        <authorList>
            <person name="Chiriac C."/>
            <person name="Salcher M."/>
            <person name="Ghai R."/>
            <person name="Kavagutti S V."/>
        </authorList>
    </citation>
    <scope>NUCLEOTIDE SEQUENCE</scope>
</reference>
<feature type="region of interest" description="Disordered" evidence="1">
    <location>
        <begin position="38"/>
        <end position="75"/>
    </location>
</feature>
<evidence type="ECO:0000259" key="2">
    <source>
        <dbReference type="Pfam" id="PF00174"/>
    </source>
</evidence>
<dbReference type="Pfam" id="PF00174">
    <property type="entry name" value="Oxidored_molyb"/>
    <property type="match status" value="1"/>
</dbReference>
<evidence type="ECO:0000313" key="3">
    <source>
        <dbReference type="EMBL" id="CAB4542034.1"/>
    </source>
</evidence>
<dbReference type="Gene3D" id="3.90.420.10">
    <property type="entry name" value="Oxidoreductase, molybdopterin-binding domain"/>
    <property type="match status" value="1"/>
</dbReference>
<name>A0A6J6BTJ8_9ZZZZ</name>
<gene>
    <name evidence="3" type="ORF">UFOPK1358_01082</name>
</gene>
<proteinExistence type="predicted"/>
<feature type="compositionally biased region" description="Low complexity" evidence="1">
    <location>
        <begin position="38"/>
        <end position="51"/>
    </location>
</feature>